<evidence type="ECO:0000256" key="3">
    <source>
        <dbReference type="ARBA" id="ARBA00012453"/>
    </source>
</evidence>
<dbReference type="InterPro" id="IPR015797">
    <property type="entry name" value="NUDIX_hydrolase-like_dom_sf"/>
</dbReference>
<keyword evidence="17" id="KW-1185">Reference proteome</keyword>
<dbReference type="GO" id="GO:0005829">
    <property type="term" value="C:cytosol"/>
    <property type="evidence" value="ECO:0007669"/>
    <property type="project" value="TreeGrafter"/>
</dbReference>
<evidence type="ECO:0000256" key="14">
    <source>
        <dbReference type="PIRSR" id="PIRSR604385-3"/>
    </source>
</evidence>
<evidence type="ECO:0000313" key="16">
    <source>
        <dbReference type="EMBL" id="RLJ59951.1"/>
    </source>
</evidence>
<dbReference type="PANTHER" id="PTHR11839:SF5">
    <property type="entry name" value="ADP-RIBOSE PYROPHOSPHATASE"/>
    <property type="match status" value="1"/>
</dbReference>
<comment type="similarity">
    <text evidence="2">Belongs to the Nudix hydrolase family. NudF subfamily.</text>
</comment>
<dbReference type="Proteomes" id="UP000269157">
    <property type="component" value="Unassembled WGS sequence"/>
</dbReference>
<dbReference type="GO" id="GO:0019693">
    <property type="term" value="P:ribose phosphate metabolic process"/>
    <property type="evidence" value="ECO:0007669"/>
    <property type="project" value="TreeGrafter"/>
</dbReference>
<evidence type="ECO:0000256" key="10">
    <source>
        <dbReference type="ARBA" id="ARBA00030308"/>
    </source>
</evidence>
<dbReference type="SUPFAM" id="SSF55811">
    <property type="entry name" value="Nudix"/>
    <property type="match status" value="1"/>
</dbReference>
<evidence type="ECO:0000256" key="13">
    <source>
        <dbReference type="PIRSR" id="PIRSR604385-2"/>
    </source>
</evidence>
<keyword evidence="5 13" id="KW-0479">Metal-binding</keyword>
<reference evidence="16 17" key="1">
    <citation type="submission" date="2018-10" db="EMBL/GenBank/DDBJ databases">
        <title>Genomic Encyclopedia of Archaeal and Bacterial Type Strains, Phase II (KMG-II): from individual species to whole genera.</title>
        <authorList>
            <person name="Goeker M."/>
        </authorList>
    </citation>
    <scope>NUCLEOTIDE SEQUENCE [LARGE SCALE GENOMIC DNA]</scope>
    <source>
        <strain evidence="16 17">DSM 29466</strain>
    </source>
</reference>
<dbReference type="PROSITE" id="PS51462">
    <property type="entry name" value="NUDIX"/>
    <property type="match status" value="1"/>
</dbReference>
<gene>
    <name evidence="16" type="ORF">BCF46_0142</name>
</gene>
<sequence length="393" mass="43502">MDLPPSGHIASLNDIVTTCNAVDDIVLFGTLRDPDLLEIVLGAVADAQPVSLADHRVFAAAGETFPLLFRCEGAQADGLLLQNLTGEQIARLDYYEAPYGYELEPMVLADGRRAQVYRPTDNQYRKGEIWDLTHWQATQGPMTREAAHEIMGLFGKTSVDALIPLLGPIRSRAQARVNARTDDIPTDLRQGFSRDDVVLTARRRPYSRFFALDEMELRHPRFDGSENVVEREVFVSVDAVVVLPYDPVRDTVLLIEQFRPAPFARGDLHPWCLEAIAGRIDGGETPQDAAHREAEEEAGLRFSRLVKAADYYPSPGALTEYLYCYIGLADLPDDAAGLGGLASEAEDIRSVVVPFQMLMDAVRSGEVQNGPLLICAYCLERERMQLRAEATPA</sequence>
<evidence type="ECO:0000313" key="17">
    <source>
        <dbReference type="Proteomes" id="UP000269157"/>
    </source>
</evidence>
<accession>A0A497X4A1</accession>
<feature type="binding site" evidence="13">
    <location>
        <position position="346"/>
    </location>
    <ligand>
        <name>Mg(2+)</name>
        <dbReference type="ChEBI" id="CHEBI:18420"/>
        <label>1</label>
    </ligand>
</feature>
<dbReference type="GO" id="GO:0046872">
    <property type="term" value="F:metal ion binding"/>
    <property type="evidence" value="ECO:0007669"/>
    <property type="project" value="UniProtKB-KW"/>
</dbReference>
<evidence type="ECO:0000259" key="15">
    <source>
        <dbReference type="PROSITE" id="PS51462"/>
    </source>
</evidence>
<dbReference type="Gene3D" id="3.90.79.10">
    <property type="entry name" value="Nucleoside Triphosphate Pyrophosphohydrolase"/>
    <property type="match status" value="1"/>
</dbReference>
<evidence type="ECO:0000256" key="11">
    <source>
        <dbReference type="ARBA" id="ARBA00033056"/>
    </source>
</evidence>
<feature type="binding site" evidence="13">
    <location>
        <position position="297"/>
    </location>
    <ligand>
        <name>Mg(2+)</name>
        <dbReference type="ChEBI" id="CHEBI:18420"/>
        <label>1</label>
    </ligand>
</feature>
<evidence type="ECO:0000256" key="8">
    <source>
        <dbReference type="ARBA" id="ARBA00025164"/>
    </source>
</evidence>
<dbReference type="Pfam" id="PF00293">
    <property type="entry name" value="NUDIX"/>
    <property type="match status" value="1"/>
</dbReference>
<dbReference type="CDD" id="cd06661">
    <property type="entry name" value="GGCT_like"/>
    <property type="match status" value="1"/>
</dbReference>
<comment type="catalytic activity">
    <reaction evidence="12">
        <text>ADP-D-ribose + H2O = D-ribose 5-phosphate + AMP + 2 H(+)</text>
        <dbReference type="Rhea" id="RHEA:10412"/>
        <dbReference type="ChEBI" id="CHEBI:15377"/>
        <dbReference type="ChEBI" id="CHEBI:15378"/>
        <dbReference type="ChEBI" id="CHEBI:57967"/>
        <dbReference type="ChEBI" id="CHEBI:78346"/>
        <dbReference type="ChEBI" id="CHEBI:456215"/>
        <dbReference type="EC" id="3.6.1.13"/>
    </reaction>
</comment>
<evidence type="ECO:0000256" key="9">
    <source>
        <dbReference type="ARBA" id="ARBA00030162"/>
    </source>
</evidence>
<keyword evidence="6" id="KW-0378">Hydrolase</keyword>
<organism evidence="16 17">
    <name type="scientific">Litoreibacter meonggei</name>
    <dbReference type="NCBI Taxonomy" id="1049199"/>
    <lineage>
        <taxon>Bacteria</taxon>
        <taxon>Pseudomonadati</taxon>
        <taxon>Pseudomonadota</taxon>
        <taxon>Alphaproteobacteria</taxon>
        <taxon>Rhodobacterales</taxon>
        <taxon>Roseobacteraceae</taxon>
        <taxon>Litoreibacter</taxon>
    </lineage>
</organism>
<dbReference type="PROSITE" id="PS00893">
    <property type="entry name" value="NUDIX_BOX"/>
    <property type="match status" value="1"/>
</dbReference>
<comment type="function">
    <text evidence="8">Acts on ADP-mannose and ADP-glucose as well as ADP-ribose. Prevents glycogen biosynthesis. The reaction catalyzed by this enzyme is a limiting step of the gluconeogenic process.</text>
</comment>
<evidence type="ECO:0000256" key="12">
    <source>
        <dbReference type="ARBA" id="ARBA00049546"/>
    </source>
</evidence>
<protein>
    <recommendedName>
        <fullName evidence="4">ADP-ribose pyrophosphatase</fullName>
        <ecNumber evidence="3">3.6.1.13</ecNumber>
    </recommendedName>
    <alternativeName>
        <fullName evidence="9">ADP-ribose diphosphatase</fullName>
    </alternativeName>
    <alternativeName>
        <fullName evidence="11">ADP-ribose phosphohydrolase</fullName>
    </alternativeName>
    <alternativeName>
        <fullName evidence="10">Adenosine diphosphoribose pyrophosphatase</fullName>
    </alternativeName>
</protein>
<evidence type="ECO:0000256" key="1">
    <source>
        <dbReference type="ARBA" id="ARBA00001946"/>
    </source>
</evidence>
<feature type="domain" description="Nudix hydrolase" evidence="15">
    <location>
        <begin position="235"/>
        <end position="375"/>
    </location>
</feature>
<evidence type="ECO:0000256" key="5">
    <source>
        <dbReference type="ARBA" id="ARBA00022723"/>
    </source>
</evidence>
<dbReference type="GO" id="GO:0006753">
    <property type="term" value="P:nucleoside phosphate metabolic process"/>
    <property type="evidence" value="ECO:0007669"/>
    <property type="project" value="TreeGrafter"/>
</dbReference>
<dbReference type="InterPro" id="IPR009288">
    <property type="entry name" value="AIG2-like_dom"/>
</dbReference>
<feature type="short sequence motif" description="Nudix box" evidence="14">
    <location>
        <begin position="278"/>
        <end position="300"/>
    </location>
</feature>
<dbReference type="InterPro" id="IPR004385">
    <property type="entry name" value="NDP_pyrophosphatase"/>
</dbReference>
<dbReference type="EC" id="3.6.1.13" evidence="3"/>
<dbReference type="AlphaFoldDB" id="A0A497X4A1"/>
<dbReference type="EMBL" id="RCCE01000001">
    <property type="protein sequence ID" value="RLJ59951.1"/>
    <property type="molecule type" value="Genomic_DNA"/>
</dbReference>
<dbReference type="InterPro" id="IPR000086">
    <property type="entry name" value="NUDIX_hydrolase_dom"/>
</dbReference>
<feature type="binding site" evidence="13">
    <location>
        <position position="277"/>
    </location>
    <ligand>
        <name>Mg(2+)</name>
        <dbReference type="ChEBI" id="CHEBI:18420"/>
        <label>1</label>
    </ligand>
</feature>
<name>A0A497X4A1_9RHOB</name>
<comment type="caution">
    <text evidence="16">The sequence shown here is derived from an EMBL/GenBank/DDBJ whole genome shotgun (WGS) entry which is preliminary data.</text>
</comment>
<dbReference type="PANTHER" id="PTHR11839">
    <property type="entry name" value="UDP/ADP-SUGAR PYROPHOSPHATASE"/>
    <property type="match status" value="1"/>
</dbReference>
<comment type="cofactor">
    <cofactor evidence="1 13">
        <name>Mg(2+)</name>
        <dbReference type="ChEBI" id="CHEBI:18420"/>
    </cofactor>
</comment>
<evidence type="ECO:0000256" key="7">
    <source>
        <dbReference type="ARBA" id="ARBA00022842"/>
    </source>
</evidence>
<evidence type="ECO:0000256" key="4">
    <source>
        <dbReference type="ARBA" id="ARBA00013297"/>
    </source>
</evidence>
<evidence type="ECO:0000256" key="6">
    <source>
        <dbReference type="ARBA" id="ARBA00022801"/>
    </source>
</evidence>
<dbReference type="InterPro" id="IPR013024">
    <property type="entry name" value="GGCT-like"/>
</dbReference>
<dbReference type="Gene3D" id="3.10.490.10">
    <property type="entry name" value="Gamma-glutamyl cyclotransferase-like"/>
    <property type="match status" value="1"/>
</dbReference>
<feature type="binding site" evidence="13">
    <location>
        <position position="293"/>
    </location>
    <ligand>
        <name>Mg(2+)</name>
        <dbReference type="ChEBI" id="CHEBI:18420"/>
        <label>1</label>
    </ligand>
</feature>
<dbReference type="InterPro" id="IPR020084">
    <property type="entry name" value="NUDIX_hydrolase_CS"/>
</dbReference>
<evidence type="ECO:0000256" key="2">
    <source>
        <dbReference type="ARBA" id="ARBA00007482"/>
    </source>
</evidence>
<keyword evidence="7 13" id="KW-0460">Magnesium</keyword>
<dbReference type="GO" id="GO:0047631">
    <property type="term" value="F:ADP-ribose diphosphatase activity"/>
    <property type="evidence" value="ECO:0007669"/>
    <property type="project" value="UniProtKB-EC"/>
</dbReference>
<dbReference type="Pfam" id="PF06094">
    <property type="entry name" value="GGACT"/>
    <property type="match status" value="1"/>
</dbReference>
<dbReference type="NCBIfam" id="TIGR00052">
    <property type="entry name" value="nudix-type nucleoside diphosphatase, YffH/AdpP family"/>
    <property type="match status" value="1"/>
</dbReference>
<dbReference type="GO" id="GO:0019144">
    <property type="term" value="F:ADP-sugar diphosphatase activity"/>
    <property type="evidence" value="ECO:0007669"/>
    <property type="project" value="TreeGrafter"/>
</dbReference>
<proteinExistence type="inferred from homology"/>